<accession>A0A4R2FF96</accession>
<dbReference type="EMBL" id="SLWF01000003">
    <property type="protein sequence ID" value="TCN88855.1"/>
    <property type="molecule type" value="Genomic_DNA"/>
</dbReference>
<feature type="domain" description="Succinylglutamate desuccinylase/Aspartoacylase catalytic" evidence="5">
    <location>
        <begin position="31"/>
        <end position="264"/>
    </location>
</feature>
<dbReference type="CDD" id="cd06250">
    <property type="entry name" value="M14_PaAOTO_like"/>
    <property type="match status" value="1"/>
</dbReference>
<dbReference type="RefSeq" id="WP_133037805.1">
    <property type="nucleotide sequence ID" value="NZ_SLWF01000003.1"/>
</dbReference>
<evidence type="ECO:0000313" key="7">
    <source>
        <dbReference type="Proteomes" id="UP000294832"/>
    </source>
</evidence>
<evidence type="ECO:0000256" key="3">
    <source>
        <dbReference type="ARBA" id="ARBA00022801"/>
    </source>
</evidence>
<dbReference type="Gene3D" id="2.40.50.100">
    <property type="match status" value="1"/>
</dbReference>
<dbReference type="Proteomes" id="UP000294832">
    <property type="component" value="Unassembled WGS sequence"/>
</dbReference>
<keyword evidence="7" id="KW-1185">Reference proteome</keyword>
<keyword evidence="4" id="KW-0862">Zinc</keyword>
<organism evidence="6 7">
    <name type="scientific">Shewanella fodinae</name>
    <dbReference type="NCBI Taxonomy" id="552357"/>
    <lineage>
        <taxon>Bacteria</taxon>
        <taxon>Pseudomonadati</taxon>
        <taxon>Pseudomonadota</taxon>
        <taxon>Gammaproteobacteria</taxon>
        <taxon>Alteromonadales</taxon>
        <taxon>Shewanellaceae</taxon>
        <taxon>Shewanella</taxon>
    </lineage>
</organism>
<dbReference type="InterPro" id="IPR055438">
    <property type="entry name" value="AstE_AspA_cat"/>
</dbReference>
<dbReference type="AlphaFoldDB" id="A0A4R2FF96"/>
<dbReference type="GO" id="GO:0046872">
    <property type="term" value="F:metal ion binding"/>
    <property type="evidence" value="ECO:0007669"/>
    <property type="project" value="UniProtKB-KW"/>
</dbReference>
<name>A0A4R2FF96_9GAMM</name>
<evidence type="ECO:0000313" key="6">
    <source>
        <dbReference type="EMBL" id="TCN88855.1"/>
    </source>
</evidence>
<dbReference type="Gene3D" id="3.40.630.10">
    <property type="entry name" value="Zn peptidases"/>
    <property type="match status" value="1"/>
</dbReference>
<comment type="caution">
    <text evidence="6">The sequence shown here is derived from an EMBL/GenBank/DDBJ whole genome shotgun (WGS) entry which is preliminary data.</text>
</comment>
<keyword evidence="3" id="KW-0378">Hydrolase</keyword>
<dbReference type="OrthoDB" id="527673at2"/>
<protein>
    <recommendedName>
        <fullName evidence="5">Succinylglutamate desuccinylase/Aspartoacylase catalytic domain-containing protein</fullName>
    </recommendedName>
</protein>
<dbReference type="PANTHER" id="PTHR37326">
    <property type="entry name" value="BLL3975 PROTEIN"/>
    <property type="match status" value="1"/>
</dbReference>
<comment type="cofactor">
    <cofactor evidence="1">
        <name>Zn(2+)</name>
        <dbReference type="ChEBI" id="CHEBI:29105"/>
    </cofactor>
</comment>
<evidence type="ECO:0000256" key="4">
    <source>
        <dbReference type="ARBA" id="ARBA00022833"/>
    </source>
</evidence>
<dbReference type="InterPro" id="IPR053138">
    <property type="entry name" value="N-alpha-Ac-DABA_deacetylase"/>
</dbReference>
<evidence type="ECO:0000256" key="2">
    <source>
        <dbReference type="ARBA" id="ARBA00022723"/>
    </source>
</evidence>
<keyword evidence="2" id="KW-0479">Metal-binding</keyword>
<gene>
    <name evidence="6" type="ORF">EDC91_10334</name>
</gene>
<proteinExistence type="predicted"/>
<dbReference type="Pfam" id="PF24827">
    <property type="entry name" value="AstE_AspA_cat"/>
    <property type="match status" value="1"/>
</dbReference>
<reference evidence="6 7" key="1">
    <citation type="submission" date="2019-03" db="EMBL/GenBank/DDBJ databases">
        <title>Freshwater and sediment microbial communities from various areas in North America, analyzing microbe dynamics in response to fracking.</title>
        <authorList>
            <person name="Lamendella R."/>
        </authorList>
    </citation>
    <scope>NUCLEOTIDE SEQUENCE [LARGE SCALE GENOMIC DNA]</scope>
    <source>
        <strain evidence="6 7">74A</strain>
    </source>
</reference>
<evidence type="ECO:0000256" key="1">
    <source>
        <dbReference type="ARBA" id="ARBA00001947"/>
    </source>
</evidence>
<dbReference type="GO" id="GO:0016788">
    <property type="term" value="F:hydrolase activity, acting on ester bonds"/>
    <property type="evidence" value="ECO:0007669"/>
    <property type="project" value="InterPro"/>
</dbReference>
<dbReference type="SUPFAM" id="SSF53187">
    <property type="entry name" value="Zn-dependent exopeptidases"/>
    <property type="match status" value="1"/>
</dbReference>
<dbReference type="PANTHER" id="PTHR37326:SF1">
    <property type="entry name" value="BLL3975 PROTEIN"/>
    <property type="match status" value="1"/>
</dbReference>
<sequence>MQPQLLAVGELAAGQTLTVPVYRFIGSDPAAPSVYIQANVHGAEVQGNAVILQLLRYLRQYPPKGNVTLVPLANPLGINQKSGEFTLGRFDPITGENWNRQYLDNQLPLSHWLSEHQGYSDRELVAAYRQALIANLQTRLQSPWGVTTGQRLAYTLQLLATEADIALDLHTGPKSCRHLYCPEYQRHAAMQFSIPFTLFIPNLFGGAMDEAIFCPWWRLSDYLASCGRQFEIPVVAFTLELGEQELIDMAQAQQDAQGILAFLSVRGVIAEPLLPLEMPRYGTHLKNYRKFHAPQAGLVQYLVAPGSLVEQGDPLVRLLRLDLPESEQEQLLTAPEAGAAILHFASAAVQQGTELYKIMTQLTEIS</sequence>
<evidence type="ECO:0000259" key="5">
    <source>
        <dbReference type="Pfam" id="PF24827"/>
    </source>
</evidence>